<organism evidence="1">
    <name type="scientific">bioreactor metagenome</name>
    <dbReference type="NCBI Taxonomy" id="1076179"/>
    <lineage>
        <taxon>unclassified sequences</taxon>
        <taxon>metagenomes</taxon>
        <taxon>ecological metagenomes</taxon>
    </lineage>
</organism>
<reference evidence="1" key="1">
    <citation type="submission" date="2019-08" db="EMBL/GenBank/DDBJ databases">
        <authorList>
            <person name="Kucharzyk K."/>
            <person name="Murdoch R.W."/>
            <person name="Higgins S."/>
            <person name="Loffler F."/>
        </authorList>
    </citation>
    <scope>NUCLEOTIDE SEQUENCE</scope>
</reference>
<gene>
    <name evidence="1" type="ORF">SDC9_46831</name>
</gene>
<dbReference type="AlphaFoldDB" id="A0A644WE53"/>
<dbReference type="EMBL" id="VSSQ01000739">
    <property type="protein sequence ID" value="MPM00604.1"/>
    <property type="molecule type" value="Genomic_DNA"/>
</dbReference>
<proteinExistence type="predicted"/>
<accession>A0A644WE53</accession>
<protein>
    <submittedName>
        <fullName evidence="1">Uncharacterized protein</fullName>
    </submittedName>
</protein>
<comment type="caution">
    <text evidence="1">The sequence shown here is derived from an EMBL/GenBank/DDBJ whole genome shotgun (WGS) entry which is preliminary data.</text>
</comment>
<sequence length="52" mass="6078">MYDKIAKKYGGNIVGVQHQSTILQDGTLYDEKFYELFRSDYLSSLNKTRGRE</sequence>
<name>A0A644WE53_9ZZZZ</name>
<evidence type="ECO:0000313" key="1">
    <source>
        <dbReference type="EMBL" id="MPM00604.1"/>
    </source>
</evidence>